<dbReference type="AlphaFoldDB" id="A0AAX4JUJ1"/>
<sequence length="533" mass="60093">MSDIRAVRKYAAQHDLFNRIHSISADEKFVRDVAENWFDGRFEVVPNQRCGNWYCDPSTSSKAYAYFKSTDGHMTQWDFNLRRSNLNLAKYAEDHGGLILVDSTRRGKRMPDGLSKTVPIWCCVINLALELRRDLSIDDEWDTELYLPPKVVSPSEKSQIEERLDVWAETLEKSSLPLPNLTKPLRPFFIHPSTSTPPSIPLNPPYTPIICLSASRWVNNPNDSDQIPSVTKLGDSNRTVGFDYVPGGGDDDELWARGLTPTLFHANKNDLLKAERDDLPSLVDELVLSTSLSKLSTNSTAISSSSATKIASNMASSNKGGNMNVTGIPNSQSRIGLDIGLPIIQSEDKWIYEDSQYITIRLEEYEKYPRDLPRILRILNQEWVLAVANSKTEGKAYEASLRELVNFVMKDHKEESFLLVHGSKNDIDKAIQKYDSSPSTVKTNKDNEKNDDGNKEIILEELPSPSVEGRKLILPIILALICSDISENEEEININKDYIAIKLHSLISLWPDGNPPRSSLKRVNEFLMSGIRK</sequence>
<dbReference type="PANTHER" id="PTHR31811">
    <property type="entry name" value="TRNA A64-2'-O-RIBOSYLPHOSPHATE TRANSFERASE"/>
    <property type="match status" value="1"/>
</dbReference>
<reference evidence="3 4" key="1">
    <citation type="submission" date="2024-01" db="EMBL/GenBank/DDBJ databases">
        <title>Comparative genomics of Cryptococcus and Kwoniella reveals pathogenesis evolution and contrasting modes of karyotype evolution via chromosome fusion or intercentromeric recombination.</title>
        <authorList>
            <person name="Coelho M.A."/>
            <person name="David-Palma M."/>
            <person name="Shea T."/>
            <person name="Bowers K."/>
            <person name="McGinley-Smith S."/>
            <person name="Mohammad A.W."/>
            <person name="Gnirke A."/>
            <person name="Yurkov A.M."/>
            <person name="Nowrousian M."/>
            <person name="Sun S."/>
            <person name="Cuomo C.A."/>
            <person name="Heitman J."/>
        </authorList>
    </citation>
    <scope>NUCLEOTIDE SEQUENCE [LARGE SCALE GENOMIC DNA]</scope>
    <source>
        <strain evidence="3 4">CBS 6074</strain>
    </source>
</reference>
<dbReference type="RefSeq" id="XP_066075787.1">
    <property type="nucleotide sequence ID" value="XM_066219690.1"/>
</dbReference>
<dbReference type="Proteomes" id="UP001355207">
    <property type="component" value="Chromosome 5"/>
</dbReference>
<dbReference type="InterPro" id="IPR033449">
    <property type="entry name" value="Rit1_N"/>
</dbReference>
<feature type="domain" description="Rit1 N-terminal" evidence="2">
    <location>
        <begin position="13"/>
        <end position="287"/>
    </location>
</feature>
<dbReference type="GO" id="GO:0005737">
    <property type="term" value="C:cytoplasm"/>
    <property type="evidence" value="ECO:0007669"/>
    <property type="project" value="TreeGrafter"/>
</dbReference>
<dbReference type="GeneID" id="91094612"/>
<dbReference type="InterPro" id="IPR033421">
    <property type="entry name" value="Rit1_DUSP-like"/>
</dbReference>
<dbReference type="PANTHER" id="PTHR31811:SF0">
    <property type="entry name" value="TRNA A64-2'-O-RIBOSYLPHOSPHATE TRANSFERASE"/>
    <property type="match status" value="1"/>
</dbReference>
<gene>
    <name evidence="3" type="ORF">L201_003942</name>
</gene>
<dbReference type="Pfam" id="PF17184">
    <property type="entry name" value="Rit1_C"/>
    <property type="match status" value="1"/>
</dbReference>
<name>A0AAX4JUJ1_9TREE</name>
<proteinExistence type="predicted"/>
<organism evidence="3 4">
    <name type="scientific">Kwoniella dendrophila CBS 6074</name>
    <dbReference type="NCBI Taxonomy" id="1295534"/>
    <lineage>
        <taxon>Eukaryota</taxon>
        <taxon>Fungi</taxon>
        <taxon>Dikarya</taxon>
        <taxon>Basidiomycota</taxon>
        <taxon>Agaricomycotina</taxon>
        <taxon>Tremellomycetes</taxon>
        <taxon>Tremellales</taxon>
        <taxon>Cryptococcaceae</taxon>
        <taxon>Kwoniella</taxon>
    </lineage>
</organism>
<dbReference type="InterPro" id="IPR007306">
    <property type="entry name" value="Rit1"/>
</dbReference>
<dbReference type="GO" id="GO:0043399">
    <property type="term" value="F:tRNA adenosine(64)-2'-O-ribosylphosphate transferase activity"/>
    <property type="evidence" value="ECO:0007669"/>
    <property type="project" value="InterPro"/>
</dbReference>
<feature type="domain" description="Rit1 DUSP-like" evidence="1">
    <location>
        <begin position="450"/>
        <end position="527"/>
    </location>
</feature>
<evidence type="ECO:0000313" key="3">
    <source>
        <dbReference type="EMBL" id="WWC89024.1"/>
    </source>
</evidence>
<dbReference type="Pfam" id="PF04179">
    <property type="entry name" value="Init_tRNA_PT"/>
    <property type="match status" value="1"/>
</dbReference>
<evidence type="ECO:0000313" key="4">
    <source>
        <dbReference type="Proteomes" id="UP001355207"/>
    </source>
</evidence>
<evidence type="ECO:0000259" key="1">
    <source>
        <dbReference type="Pfam" id="PF04179"/>
    </source>
</evidence>
<accession>A0AAX4JUJ1</accession>
<dbReference type="PIRSF" id="PIRSF007747">
    <property type="entry name" value="Ribosyl_Ptfrase"/>
    <property type="match status" value="1"/>
</dbReference>
<evidence type="ECO:0000259" key="2">
    <source>
        <dbReference type="Pfam" id="PF17184"/>
    </source>
</evidence>
<keyword evidence="4" id="KW-1185">Reference proteome</keyword>
<dbReference type="EMBL" id="CP144102">
    <property type="protein sequence ID" value="WWC89024.1"/>
    <property type="molecule type" value="Genomic_DNA"/>
</dbReference>
<evidence type="ECO:0008006" key="5">
    <source>
        <dbReference type="Google" id="ProtNLM"/>
    </source>
</evidence>
<protein>
    <recommendedName>
        <fullName evidence="5">Initiator tRNA phosphoribosyl transferase</fullName>
    </recommendedName>
</protein>
<dbReference type="GO" id="GO:0019988">
    <property type="term" value="P:charged-tRNA amino acid modification"/>
    <property type="evidence" value="ECO:0007669"/>
    <property type="project" value="InterPro"/>
</dbReference>